<dbReference type="STRING" id="655815.ZPR_4074"/>
<organism evidence="1 2">
    <name type="scientific">Zunongwangia profunda (strain DSM 18752 / CCTCC AB 206139 / SM-A87)</name>
    <name type="common">Wangia profunda</name>
    <dbReference type="NCBI Taxonomy" id="655815"/>
    <lineage>
        <taxon>Bacteria</taxon>
        <taxon>Pseudomonadati</taxon>
        <taxon>Bacteroidota</taxon>
        <taxon>Flavobacteriia</taxon>
        <taxon>Flavobacteriales</taxon>
        <taxon>Flavobacteriaceae</taxon>
        <taxon>Zunongwangia</taxon>
    </lineage>
</organism>
<protein>
    <submittedName>
        <fullName evidence="1">Uncharacterized protein</fullName>
    </submittedName>
</protein>
<name>D5B9R5_ZUNPS</name>
<dbReference type="EMBL" id="CP001650">
    <property type="protein sequence ID" value="ADF54378.1"/>
    <property type="molecule type" value="Genomic_DNA"/>
</dbReference>
<dbReference type="KEGG" id="zpr:ZPR_4074"/>
<dbReference type="Proteomes" id="UP000001654">
    <property type="component" value="Chromosome"/>
</dbReference>
<keyword evidence="2" id="KW-1185">Reference proteome</keyword>
<evidence type="ECO:0000313" key="2">
    <source>
        <dbReference type="Proteomes" id="UP000001654"/>
    </source>
</evidence>
<evidence type="ECO:0000313" key="1">
    <source>
        <dbReference type="EMBL" id="ADF54378.1"/>
    </source>
</evidence>
<gene>
    <name evidence="1" type="ordered locus">ZPR_4074</name>
</gene>
<dbReference type="eggNOG" id="ENOG5034BK1">
    <property type="taxonomic scope" value="Bacteria"/>
</dbReference>
<accession>D5B9R5</accession>
<proteinExistence type="predicted"/>
<dbReference type="AlphaFoldDB" id="D5B9R5"/>
<dbReference type="HOGENOM" id="CLU_2973090_0_0_10"/>
<reference evidence="1 2" key="1">
    <citation type="journal article" date="2010" name="BMC Genomics">
        <title>The complete genome of Zunongwangia profunda SM-A87 reveals its adaptation to the deep-sea environment and ecological role in sedimentary organic nitrogen degradation.</title>
        <authorList>
            <person name="Qin Q.L."/>
            <person name="Zhang X.Y."/>
            <person name="Wang X.M."/>
            <person name="Liu G.M."/>
            <person name="Chen X.L."/>
            <person name="Xie B.B."/>
            <person name="Dang H.Y."/>
            <person name="Zhou B.C."/>
            <person name="Yu J."/>
            <person name="Zhang Y.Z."/>
        </authorList>
    </citation>
    <scope>NUCLEOTIDE SEQUENCE [LARGE SCALE GENOMIC DNA]</scope>
    <source>
        <strain evidence="2">DSM 18752 / CCTCC AB 206139 / SM-A87</strain>
    </source>
</reference>
<sequence length="61" mass="7024">MDGERKSLKKLNKFKQKDYDGRLIFWGNALDMVGFMDNPHLLDIFNSLPHTGTEKQKGQGN</sequence>